<dbReference type="RefSeq" id="WP_129210367.1">
    <property type="nucleotide sequence ID" value="NZ_REGR01000001.1"/>
</dbReference>
<protein>
    <submittedName>
        <fullName evidence="2">Uncharacterized protein</fullName>
    </submittedName>
</protein>
<proteinExistence type="predicted"/>
<keyword evidence="1" id="KW-0732">Signal</keyword>
<feature type="signal peptide" evidence="1">
    <location>
        <begin position="1"/>
        <end position="24"/>
    </location>
</feature>
<name>A0ABY0FFT9_9NEIS</name>
<gene>
    <name evidence="2" type="ORF">EBB06_00045</name>
</gene>
<keyword evidence="3" id="KW-1185">Reference proteome</keyword>
<dbReference type="EMBL" id="REGR01000001">
    <property type="protein sequence ID" value="RXZ45261.1"/>
    <property type="molecule type" value="Genomic_DNA"/>
</dbReference>
<evidence type="ECO:0000256" key="1">
    <source>
        <dbReference type="SAM" id="SignalP"/>
    </source>
</evidence>
<feature type="chain" id="PRO_5045227248" evidence="1">
    <location>
        <begin position="25"/>
        <end position="129"/>
    </location>
</feature>
<accession>A0ABY0FFT9</accession>
<reference evidence="2 3" key="1">
    <citation type="submission" date="2018-10" db="EMBL/GenBank/DDBJ databases">
        <title>Draft genome of Fastidiocella sp. strain 375T, a bacterium isolated from a karstic cave dripping water.</title>
        <authorList>
            <person name="Coelho C."/>
            <person name="Verissimo A."/>
            <person name="Tiago I."/>
        </authorList>
    </citation>
    <scope>NUCLEOTIDE SEQUENCE [LARGE SCALE GENOMIC DNA]</scope>
    <source>
        <strain evidence="2 3">CAVE-375</strain>
    </source>
</reference>
<comment type="caution">
    <text evidence="2">The sequence shown here is derived from an EMBL/GenBank/DDBJ whole genome shotgun (WGS) entry which is preliminary data.</text>
</comment>
<evidence type="ECO:0000313" key="2">
    <source>
        <dbReference type="EMBL" id="RXZ45261.1"/>
    </source>
</evidence>
<organism evidence="2 3">
    <name type="scientific">Crenobacter cavernae</name>
    <dbReference type="NCBI Taxonomy" id="2290923"/>
    <lineage>
        <taxon>Bacteria</taxon>
        <taxon>Pseudomonadati</taxon>
        <taxon>Pseudomonadota</taxon>
        <taxon>Betaproteobacteria</taxon>
        <taxon>Neisseriales</taxon>
        <taxon>Neisseriaceae</taxon>
        <taxon>Crenobacter</taxon>
    </lineage>
</organism>
<evidence type="ECO:0000313" key="3">
    <source>
        <dbReference type="Proteomes" id="UP000290682"/>
    </source>
</evidence>
<sequence length="129" mass="13587">MFRFYQPLIAGVLGLAALVGPAHSGTVEDESPPTISVSSSFSRLSVAQGLDKQRGKEDSYARVITNTTSESDIEGTVGNTTFTNSTVTTGYNQIGQGAFSDMAGIGTVFQNSGNNVLMQNITTVNLTMQ</sequence>
<dbReference type="Proteomes" id="UP000290682">
    <property type="component" value="Unassembled WGS sequence"/>
</dbReference>